<dbReference type="InterPro" id="IPR020843">
    <property type="entry name" value="ER"/>
</dbReference>
<organism evidence="5 6">
    <name type="scientific">Streptomyces daliensis</name>
    <dbReference type="NCBI Taxonomy" id="299421"/>
    <lineage>
        <taxon>Bacteria</taxon>
        <taxon>Bacillati</taxon>
        <taxon>Actinomycetota</taxon>
        <taxon>Actinomycetes</taxon>
        <taxon>Kitasatosporales</taxon>
        <taxon>Streptomycetaceae</taxon>
        <taxon>Streptomyces</taxon>
    </lineage>
</organism>
<dbReference type="GO" id="GO:0016740">
    <property type="term" value="F:transferase activity"/>
    <property type="evidence" value="ECO:0007669"/>
    <property type="project" value="UniProtKB-KW"/>
</dbReference>
<reference evidence="5" key="1">
    <citation type="submission" date="2021-04" db="EMBL/GenBank/DDBJ databases">
        <title>Sequencing of actinobacteria type strains.</title>
        <authorList>
            <person name="Nguyen G.-S."/>
            <person name="Wentzel A."/>
        </authorList>
    </citation>
    <scope>NUCLEOTIDE SEQUENCE</scope>
    <source>
        <strain evidence="5">DSM 42095</strain>
    </source>
</reference>
<dbReference type="GO" id="GO:0016491">
    <property type="term" value="F:oxidoreductase activity"/>
    <property type="evidence" value="ECO:0007669"/>
    <property type="project" value="InterPro"/>
</dbReference>
<evidence type="ECO:0000256" key="3">
    <source>
        <dbReference type="ARBA" id="ARBA00022679"/>
    </source>
</evidence>
<keyword evidence="3" id="KW-0808">Transferase</keyword>
<dbReference type="SMART" id="SM00829">
    <property type="entry name" value="PKS_ER"/>
    <property type="match status" value="1"/>
</dbReference>
<evidence type="ECO:0000256" key="1">
    <source>
        <dbReference type="ARBA" id="ARBA00022450"/>
    </source>
</evidence>
<proteinExistence type="predicted"/>
<dbReference type="Proteomes" id="UP000675554">
    <property type="component" value="Unassembled WGS sequence"/>
</dbReference>
<evidence type="ECO:0000313" key="6">
    <source>
        <dbReference type="Proteomes" id="UP000675554"/>
    </source>
</evidence>
<accession>A0A8T4J7Z8</accession>
<protein>
    <submittedName>
        <fullName evidence="5">Zinc-binding dehydrogenase</fullName>
    </submittedName>
</protein>
<dbReference type="Pfam" id="PF13602">
    <property type="entry name" value="ADH_zinc_N_2"/>
    <property type="match status" value="1"/>
</dbReference>
<feature type="domain" description="Enoyl reductase (ER)" evidence="4">
    <location>
        <begin position="23"/>
        <end position="333"/>
    </location>
</feature>
<dbReference type="InterPro" id="IPR013154">
    <property type="entry name" value="ADH-like_N"/>
</dbReference>
<evidence type="ECO:0000256" key="2">
    <source>
        <dbReference type="ARBA" id="ARBA00022553"/>
    </source>
</evidence>
<dbReference type="InterPro" id="IPR051397">
    <property type="entry name" value="Zn-ADH-like_protein"/>
</dbReference>
<keyword evidence="6" id="KW-1185">Reference proteome</keyword>
<dbReference type="Gene3D" id="3.40.50.720">
    <property type="entry name" value="NAD(P)-binding Rossmann-like Domain"/>
    <property type="match status" value="1"/>
</dbReference>
<keyword evidence="1" id="KW-0596">Phosphopantetheine</keyword>
<dbReference type="Pfam" id="PF08240">
    <property type="entry name" value="ADH_N"/>
    <property type="match status" value="1"/>
</dbReference>
<comment type="caution">
    <text evidence="5">The sequence shown here is derived from an EMBL/GenBank/DDBJ whole genome shotgun (WGS) entry which is preliminary data.</text>
</comment>
<dbReference type="Gene3D" id="3.90.180.10">
    <property type="entry name" value="Medium-chain alcohol dehydrogenases, catalytic domain"/>
    <property type="match status" value="1"/>
</dbReference>
<name>A0A8T4J7Z8_9ACTN</name>
<dbReference type="InterPro" id="IPR036291">
    <property type="entry name" value="NAD(P)-bd_dom_sf"/>
</dbReference>
<dbReference type="FunFam" id="3.40.50.720:FF:000209">
    <property type="entry name" value="Polyketide synthase Pks12"/>
    <property type="match status" value="1"/>
</dbReference>
<dbReference type="AlphaFoldDB" id="A0A8T4J7Z8"/>
<keyword evidence="2" id="KW-0597">Phosphoprotein</keyword>
<gene>
    <name evidence="5" type="ORF">KDA82_33160</name>
</gene>
<dbReference type="EMBL" id="JAGSMN010001058">
    <property type="protein sequence ID" value="MBR7677754.1"/>
    <property type="molecule type" value="Genomic_DNA"/>
</dbReference>
<dbReference type="CDD" id="cd05195">
    <property type="entry name" value="enoyl_red"/>
    <property type="match status" value="1"/>
</dbReference>
<dbReference type="InterPro" id="IPR011032">
    <property type="entry name" value="GroES-like_sf"/>
</dbReference>
<dbReference type="SUPFAM" id="SSF50129">
    <property type="entry name" value="GroES-like"/>
    <property type="match status" value="1"/>
</dbReference>
<dbReference type="SUPFAM" id="SSF51735">
    <property type="entry name" value="NAD(P)-binding Rossmann-fold domains"/>
    <property type="match status" value="1"/>
</dbReference>
<dbReference type="PANTHER" id="PTHR43677:SF4">
    <property type="entry name" value="QUINONE OXIDOREDUCTASE-LIKE PROTEIN 2"/>
    <property type="match status" value="1"/>
</dbReference>
<evidence type="ECO:0000313" key="5">
    <source>
        <dbReference type="EMBL" id="MBR7677754.1"/>
    </source>
</evidence>
<dbReference type="PANTHER" id="PTHR43677">
    <property type="entry name" value="SHORT-CHAIN DEHYDROGENASE/REDUCTASE"/>
    <property type="match status" value="1"/>
</dbReference>
<sequence>MPYASPRAPGARTRERLGLTRPGVLSFALESTPHEPPEPGEVGIRVHAAGLNFTDVLTAMGLSDTFYDRVPPLGLECAGVVTGTGPGVREVKAGDRVAAAVEDAFASEVNAPASAVVPLPDQMDFAQGATLPVAYLTAWYGLCHLARLRPGERVLVHSAAGGVGSAATTVAAFRGAELLATAGTPEKRRHLSELGIRHVMDSRDGTFGQETLRATGGEGVDVALNSLPGDAIRTGLELLRVRGRFVEIGKRDIMADAPLGMLPFQRGISMHSLDLRLLMTECPELIGSLLGELAPLFASGELAPLPCSPFPVEDAAAAFRRMSGGRHIGKIVLTFA</sequence>
<evidence type="ECO:0000259" key="4">
    <source>
        <dbReference type="SMART" id="SM00829"/>
    </source>
</evidence>